<dbReference type="Pfam" id="PF13489">
    <property type="entry name" value="Methyltransf_23"/>
    <property type="match status" value="1"/>
</dbReference>
<dbReference type="InterPro" id="IPR029063">
    <property type="entry name" value="SAM-dependent_MTases_sf"/>
</dbReference>
<dbReference type="CDD" id="cd02440">
    <property type="entry name" value="AdoMet_MTases"/>
    <property type="match status" value="1"/>
</dbReference>
<feature type="binding site" evidence="5">
    <location>
        <position position="211"/>
    </location>
    <ligand>
        <name>Mg(2+)</name>
        <dbReference type="ChEBI" id="CHEBI:18420"/>
    </ligand>
</feature>
<dbReference type="GO" id="GO:0046872">
    <property type="term" value="F:metal ion binding"/>
    <property type="evidence" value="ECO:0007669"/>
    <property type="project" value="UniProtKB-KW"/>
</dbReference>
<dbReference type="AlphaFoldDB" id="A0A8J1XIW2"/>
<feature type="binding site" evidence="5">
    <location>
        <position position="108"/>
    </location>
    <ligand>
        <name>S-adenosyl-L-methionine</name>
        <dbReference type="ChEBI" id="CHEBI:59789"/>
    </ligand>
</feature>
<dbReference type="EC" id="2.1.1.64" evidence="5"/>
<dbReference type="EMBL" id="CAIIXF020000011">
    <property type="protein sequence ID" value="CAH1799825.1"/>
    <property type="molecule type" value="Genomic_DNA"/>
</dbReference>
<evidence type="ECO:0000313" key="6">
    <source>
        <dbReference type="EMBL" id="CAH1799825.1"/>
    </source>
</evidence>
<evidence type="ECO:0000256" key="2">
    <source>
        <dbReference type="ARBA" id="ARBA00022679"/>
    </source>
</evidence>
<dbReference type="SUPFAM" id="SSF53335">
    <property type="entry name" value="S-adenosyl-L-methionine-dependent methyltransferases"/>
    <property type="match status" value="1"/>
</dbReference>
<protein>
    <recommendedName>
        <fullName evidence="5">Ubiquinone biosynthesis O-methyltransferase, mitochondrial</fullName>
    </recommendedName>
    <alternativeName>
        <fullName evidence="5">3-demethylubiquinol 3-O-methyltransferase</fullName>
        <ecNumber evidence="5">2.1.1.64</ecNumber>
    </alternativeName>
    <alternativeName>
        <fullName evidence="5">3-demethylubiquinone 3-O-methyltransferase</fullName>
        <ecNumber evidence="5">2.1.1.-</ecNumber>
    </alternativeName>
    <alternativeName>
        <fullName evidence="5">Polyprenyldihydroxybenzoate methyltransferase</fullName>
        <ecNumber evidence="5">2.1.1.114</ecNumber>
    </alternativeName>
</protein>
<keyword evidence="5" id="KW-0479">Metal-binding</keyword>
<feature type="binding site" evidence="5">
    <location>
        <position position="207"/>
    </location>
    <ligand>
        <name>Mg(2+)</name>
        <dbReference type="ChEBI" id="CHEBI:18420"/>
    </ligand>
</feature>
<organism evidence="6 7">
    <name type="scientific">Owenia fusiformis</name>
    <name type="common">Polychaete worm</name>
    <dbReference type="NCBI Taxonomy" id="6347"/>
    <lineage>
        <taxon>Eukaryota</taxon>
        <taxon>Metazoa</taxon>
        <taxon>Spiralia</taxon>
        <taxon>Lophotrochozoa</taxon>
        <taxon>Annelida</taxon>
        <taxon>Polychaeta</taxon>
        <taxon>Sedentaria</taxon>
        <taxon>Canalipalpata</taxon>
        <taxon>Sabellida</taxon>
        <taxon>Oweniida</taxon>
        <taxon>Oweniidae</taxon>
        <taxon>Owenia</taxon>
    </lineage>
</organism>
<dbReference type="GO" id="GO:0032259">
    <property type="term" value="P:methylation"/>
    <property type="evidence" value="ECO:0007669"/>
    <property type="project" value="UniProtKB-KW"/>
</dbReference>
<keyword evidence="4 5" id="KW-0949">S-adenosyl-L-methionine</keyword>
<comment type="catalytic activity">
    <reaction evidence="5">
        <text>a 3,4-dihydroxy-5-(all-trans-polyprenyl)benzoate + S-adenosyl-L-methionine = a 4-hydroxy-3-methoxy-5-(all-trans-polyprenyl)benzoate + S-adenosyl-L-homocysteine + H(+)</text>
        <dbReference type="Rhea" id="RHEA:44452"/>
        <dbReference type="Rhea" id="RHEA-COMP:10930"/>
        <dbReference type="Rhea" id="RHEA-COMP:10931"/>
        <dbReference type="ChEBI" id="CHEBI:15378"/>
        <dbReference type="ChEBI" id="CHEBI:57856"/>
        <dbReference type="ChEBI" id="CHEBI:59789"/>
        <dbReference type="ChEBI" id="CHEBI:64694"/>
        <dbReference type="ChEBI" id="CHEBI:84443"/>
        <dbReference type="EC" id="2.1.1.114"/>
    </reaction>
</comment>
<feature type="binding site" evidence="5">
    <location>
        <position position="210"/>
    </location>
    <ligand>
        <name>Mg(2+)</name>
        <dbReference type="ChEBI" id="CHEBI:18420"/>
    </ligand>
</feature>
<dbReference type="HAMAP" id="MF_00472">
    <property type="entry name" value="UbiG"/>
    <property type="match status" value="1"/>
</dbReference>
<keyword evidence="5" id="KW-0999">Mitochondrion inner membrane</keyword>
<evidence type="ECO:0000256" key="1">
    <source>
        <dbReference type="ARBA" id="ARBA00022603"/>
    </source>
</evidence>
<keyword evidence="7" id="KW-1185">Reference proteome</keyword>
<dbReference type="OrthoDB" id="3265906at2759"/>
<accession>A0A8J1XIW2</accession>
<comment type="pathway">
    <text evidence="5">Cofactor biosynthesis; ubiquinone biosynthesis.</text>
</comment>
<evidence type="ECO:0000256" key="5">
    <source>
        <dbReference type="HAMAP-Rule" id="MF_03190"/>
    </source>
</evidence>
<dbReference type="EC" id="2.1.1.-" evidence="5"/>
<proteinExistence type="inferred from homology"/>
<comment type="caution">
    <text evidence="6">The sequence shown here is derived from an EMBL/GenBank/DDBJ whole genome shotgun (WGS) entry which is preliminary data.</text>
</comment>
<feature type="binding site" evidence="5">
    <location>
        <position position="138"/>
    </location>
    <ligand>
        <name>S-adenosyl-L-methionine</name>
        <dbReference type="ChEBI" id="CHEBI:59789"/>
    </ligand>
</feature>
<dbReference type="InterPro" id="IPR010233">
    <property type="entry name" value="UbiG_MeTrfase"/>
</dbReference>
<keyword evidence="3 5" id="KW-0831">Ubiquinone biosynthesis</keyword>
<comment type="subunit">
    <text evidence="5">Component of a multi-subunit COQ enzyme complex.</text>
</comment>
<reference evidence="6" key="1">
    <citation type="submission" date="2022-03" db="EMBL/GenBank/DDBJ databases">
        <authorList>
            <person name="Martin C."/>
        </authorList>
    </citation>
    <scope>NUCLEOTIDE SEQUENCE</scope>
</reference>
<dbReference type="EC" id="2.1.1.114" evidence="5"/>
<sequence length="336" mass="37443">MFNKSMLIRSLTRGNCIKISNLDGVRTLHPRSEPFDKIVHCKICSYSLSQRTRGQNRFYSSSSRIEHKQRPMVSHVDDNEIKKFSKIAQTFWNPSGEYEALHSMNNLRVPMIRDGLIEQCEIKNAVEPLSGLTLLDVGCGGGILSEALGRLGATVIGIDATGDNINVAQLHKSFDPALSLNVKYINCSAEDLIATEEGRFDGVIASEVVEHVNDQPGFIEACCKLVKPGGSLFLTTLNKTYWSYAIGIFAAENIANLVPKGMHEWEKFVSPQDLQFLVDKNGFTTRLVHGMFYNPITTHWSWIKDTSINYALHAVKHDITSTTTPESETSSSEKET</sequence>
<feature type="binding site" evidence="5">
    <location>
        <position position="159"/>
    </location>
    <ligand>
        <name>S-adenosyl-L-methionine</name>
        <dbReference type="ChEBI" id="CHEBI:59789"/>
    </ligand>
</feature>
<feature type="binding site" evidence="5">
    <location>
        <position position="206"/>
    </location>
    <ligand>
        <name>S-adenosyl-L-methionine</name>
        <dbReference type="ChEBI" id="CHEBI:59789"/>
    </ligand>
</feature>
<name>A0A8J1XIW2_OWEFU</name>
<comment type="cofactor">
    <cofactor evidence="5">
        <name>Mg(2+)</name>
        <dbReference type="ChEBI" id="CHEBI:18420"/>
    </cofactor>
</comment>
<dbReference type="Gene3D" id="3.40.50.150">
    <property type="entry name" value="Vaccinia Virus protein VP39"/>
    <property type="match status" value="1"/>
</dbReference>
<keyword evidence="1 5" id="KW-0489">Methyltransferase</keyword>
<keyword evidence="5" id="KW-0472">Membrane</keyword>
<dbReference type="NCBIfam" id="TIGR01983">
    <property type="entry name" value="UbiG"/>
    <property type="match status" value="1"/>
</dbReference>
<dbReference type="GO" id="GO:0010420">
    <property type="term" value="F:polyprenyldihydroxybenzoate methyltransferase activity"/>
    <property type="evidence" value="ECO:0007669"/>
    <property type="project" value="UniProtKB-UniRule"/>
</dbReference>
<dbReference type="GO" id="GO:0061542">
    <property type="term" value="F:3-demethylubiquinol 3-O-methyltransferase activity"/>
    <property type="evidence" value="ECO:0007669"/>
    <property type="project" value="UniProtKB-UniRule"/>
</dbReference>
<keyword evidence="2 5" id="KW-0808">Transferase</keyword>
<comment type="subcellular location">
    <subcellularLocation>
        <location evidence="5">Mitochondrion inner membrane</location>
        <topology evidence="5">Peripheral membrane protein</topology>
        <orientation evidence="5">Matrix side</orientation>
    </subcellularLocation>
</comment>
<dbReference type="Proteomes" id="UP000749559">
    <property type="component" value="Unassembled WGS sequence"/>
</dbReference>
<gene>
    <name evidence="6" type="ORF">OFUS_LOCUS23794</name>
</gene>
<comment type="catalytic activity">
    <reaction evidence="5">
        <text>a 3-demethylubiquinol + S-adenosyl-L-methionine = a ubiquinol + S-adenosyl-L-homocysteine + H(+)</text>
        <dbReference type="Rhea" id="RHEA:44380"/>
        <dbReference type="Rhea" id="RHEA-COMP:9566"/>
        <dbReference type="Rhea" id="RHEA-COMP:10914"/>
        <dbReference type="ChEBI" id="CHEBI:15378"/>
        <dbReference type="ChEBI" id="CHEBI:17976"/>
        <dbReference type="ChEBI" id="CHEBI:57856"/>
        <dbReference type="ChEBI" id="CHEBI:59789"/>
        <dbReference type="ChEBI" id="CHEBI:84422"/>
        <dbReference type="EC" id="2.1.1.64"/>
    </reaction>
</comment>
<dbReference type="UniPathway" id="UPA00232"/>
<comment type="similarity">
    <text evidence="5">Belongs to the class I-like SAM-binding methyltransferase superfamily. UbiG/COQ3 family.</text>
</comment>
<evidence type="ECO:0000313" key="7">
    <source>
        <dbReference type="Proteomes" id="UP000749559"/>
    </source>
</evidence>
<dbReference type="PANTHER" id="PTHR43464:SF19">
    <property type="entry name" value="UBIQUINONE BIOSYNTHESIS O-METHYLTRANSFERASE, MITOCHONDRIAL"/>
    <property type="match status" value="1"/>
</dbReference>
<evidence type="ECO:0000256" key="3">
    <source>
        <dbReference type="ARBA" id="ARBA00022688"/>
    </source>
</evidence>
<evidence type="ECO:0000256" key="4">
    <source>
        <dbReference type="ARBA" id="ARBA00022691"/>
    </source>
</evidence>
<comment type="catalytic activity">
    <reaction evidence="5">
        <text>a 3-demethylubiquinone + S-adenosyl-L-methionine = a ubiquinone + S-adenosyl-L-homocysteine</text>
        <dbReference type="Rhea" id="RHEA:81215"/>
        <dbReference type="Rhea" id="RHEA-COMP:9565"/>
        <dbReference type="Rhea" id="RHEA-COMP:19654"/>
        <dbReference type="ChEBI" id="CHEBI:16389"/>
        <dbReference type="ChEBI" id="CHEBI:57856"/>
        <dbReference type="ChEBI" id="CHEBI:59789"/>
        <dbReference type="ChEBI" id="CHEBI:231825"/>
    </reaction>
</comment>
<comment type="function">
    <text evidence="5">O-methyltransferase required for two non-consecutive steps during ubiquinone biosynthesis. Catalyzes the 2 O-methylation of 3,4-dihydroxy-5-(all-trans-polyprenyl)benzoic acid into 4-hydroxy-3-methoxy-5-(all-trans-polyprenyl)benzoic acid. Also catalyzes the last step of ubiquinone biosynthesis by mediating methylation of 3-demethylubiquinone into ubiquinone. Also able to mediate the methylation of 3-demethylubiquinol into ubiquinol.</text>
</comment>
<keyword evidence="5" id="KW-0496">Mitochondrion</keyword>
<dbReference type="PANTHER" id="PTHR43464">
    <property type="entry name" value="METHYLTRANSFERASE"/>
    <property type="match status" value="1"/>
</dbReference>
<keyword evidence="5" id="KW-0460">Magnesium</keyword>
<dbReference type="GO" id="GO:0031314">
    <property type="term" value="C:extrinsic component of mitochondrial inner membrane"/>
    <property type="evidence" value="ECO:0007669"/>
    <property type="project" value="UniProtKB-UniRule"/>
</dbReference>